<dbReference type="AlphaFoldDB" id="A0A3R7SMA0"/>
<feature type="compositionally biased region" description="Basic and acidic residues" evidence="6">
    <location>
        <begin position="676"/>
        <end position="695"/>
    </location>
</feature>
<dbReference type="GO" id="GO:0005096">
    <property type="term" value="F:GTPase activator activity"/>
    <property type="evidence" value="ECO:0007669"/>
    <property type="project" value="InterPro"/>
</dbReference>
<dbReference type="STRING" id="6689.A0A3R7SMA0"/>
<evidence type="ECO:0000256" key="4">
    <source>
        <dbReference type="ARBA" id="ARBA00023006"/>
    </source>
</evidence>
<feature type="domain" description="UDENN FLCN/SMCR8-type" evidence="7">
    <location>
        <begin position="186"/>
        <end position="936"/>
    </location>
</feature>
<feature type="compositionally biased region" description="Polar residues" evidence="6">
    <location>
        <begin position="707"/>
        <end position="720"/>
    </location>
</feature>
<protein>
    <recommendedName>
        <fullName evidence="7">UDENN FLCN/SMCR8-type domain-containing protein</fullName>
    </recommendedName>
</protein>
<dbReference type="PANTHER" id="PTHR31334:SF1">
    <property type="entry name" value="GUANINE NUCLEOTIDE EXCHANGE PROTEIN SMCR8"/>
    <property type="match status" value="1"/>
</dbReference>
<dbReference type="Proteomes" id="UP000283509">
    <property type="component" value="Unassembled WGS sequence"/>
</dbReference>
<dbReference type="GO" id="GO:0005737">
    <property type="term" value="C:cytoplasm"/>
    <property type="evidence" value="ECO:0007669"/>
    <property type="project" value="UniProtKB-SubCell"/>
</dbReference>
<feature type="region of interest" description="Disordered" evidence="6">
    <location>
        <begin position="110"/>
        <end position="130"/>
    </location>
</feature>
<keyword evidence="2" id="KW-0963">Cytoplasm</keyword>
<accession>A0A3R7SMA0</accession>
<evidence type="ECO:0000313" key="8">
    <source>
        <dbReference type="EMBL" id="ROT66892.1"/>
    </source>
</evidence>
<reference evidence="8 9" key="1">
    <citation type="submission" date="2018-04" db="EMBL/GenBank/DDBJ databases">
        <authorList>
            <person name="Zhang X."/>
            <person name="Yuan J."/>
            <person name="Li F."/>
            <person name="Xiang J."/>
        </authorList>
    </citation>
    <scope>NUCLEOTIDE SEQUENCE [LARGE SCALE GENOMIC DNA]</scope>
    <source>
        <tissue evidence="8">Muscle</tissue>
    </source>
</reference>
<name>A0A3R7SMA0_PENVA</name>
<evidence type="ECO:0000256" key="6">
    <source>
        <dbReference type="SAM" id="MobiDB-lite"/>
    </source>
</evidence>
<keyword evidence="4" id="KW-0072">Autophagy</keyword>
<comment type="caution">
    <text evidence="8">The sequence shown here is derived from an EMBL/GenBank/DDBJ whole genome shotgun (WGS) entry which is preliminary data.</text>
</comment>
<dbReference type="GO" id="GO:0005085">
    <property type="term" value="F:guanyl-nucleotide exchange factor activity"/>
    <property type="evidence" value="ECO:0007669"/>
    <property type="project" value="UniProtKB-KW"/>
</dbReference>
<dbReference type="OrthoDB" id="2289278at2759"/>
<comment type="subcellular location">
    <subcellularLocation>
        <location evidence="1">Cytoplasm</location>
    </subcellularLocation>
</comment>
<sequence>MRIVSAPRESCRVLLSTRGDQRTLFPAASPFGQRSTAGLFVHPSPLCLQSSNRSYAQKHTPDALPCQGLPQRKASQFLASTLGVHLLAEITVTLLRENNTIQVAAAATEHAHTHHQSATPQGASHGTGISLHPSARKSCNNFTFSMARWQPDTIYLPNSSFPSGPLSLPPELDIRSTVAPPIYRPLTASSVNEEIILLAEFSEIEGPMPLLTIPQCQPSHLDLNDFVVKVMSTDYLNTSGEFRVCADTQMVQQDIEPGIHVYVHYFTLYDVRARGFVRPMCLSYISSDSRKLLHYFSHLRLHFSKATEYLKLSNLTRFTNEMQELITDLEYTKDRYIQVQRQFSVDMESSPLPQEMAKTPEEILNIQQLCAKNDDQTKVQRAVREIFSTAAATGIPHYNGVLEEAVPTSLASQGSDKRDLEEAGQKQSTSCVRSLTPVSCNLLSPDDDEEALLKHTSLEAVAMQLMECQHIMDIVKPHMVSQEIEEDLACLASQIVSKPQSPLYKSMSKLSMLNTAKEKTKPAICVLSLMKRNFRDMRSVQLLCGVGYISCLIKLQSIHERFSKPFLTLLFEDLDREIHENPFGSLFVGNIPVINVAKRKCDRPPVKPKSYSALCWDEHFVQFLDGEAVHETTPESEYSDAFDLPNDGPDVAAAADCLEVFPVMKASGSGTTRPTQRKEGLAKVSENKESLESKPDLPLLGERQTDDNTGASELSHQDPSQDAGGVGGSQHSSSSGSSWASIMPDLAGFEEIEEEEEVQEDIAMALGEELITYVGIRERIIASKACRLSGLVQQFCGVSHCLIHSLLSGRPVVLAAADQYRSLVMLYVRALSTLLPRSPRQKLPMLRWHTGTITSFHIQHYRVVGLCIPERLHVQDLMSNSTLNQVTVLNIETGHISGVAYSGTLVRGVEQYGRRLFHSNSALQAALQAILGISLQ</sequence>
<evidence type="ECO:0000256" key="3">
    <source>
        <dbReference type="ARBA" id="ARBA00022658"/>
    </source>
</evidence>
<dbReference type="Pfam" id="PF11704">
    <property type="entry name" value="Folliculin"/>
    <property type="match status" value="1"/>
</dbReference>
<dbReference type="PANTHER" id="PTHR31334">
    <property type="entry name" value="SMITH-MAGENIS SYNDROME REGION GENE 8 PROTEIN"/>
    <property type="match status" value="1"/>
</dbReference>
<evidence type="ECO:0000256" key="1">
    <source>
        <dbReference type="ARBA" id="ARBA00004496"/>
    </source>
</evidence>
<dbReference type="InterPro" id="IPR037521">
    <property type="entry name" value="FLCN/SMCR8_DENN"/>
</dbReference>
<keyword evidence="3" id="KW-0344">Guanine-nucleotide releasing factor</keyword>
<feature type="region of interest" description="Disordered" evidence="6">
    <location>
        <begin position="666"/>
        <end position="739"/>
    </location>
</feature>
<organism evidence="8 9">
    <name type="scientific">Penaeus vannamei</name>
    <name type="common">Whiteleg shrimp</name>
    <name type="synonym">Litopenaeus vannamei</name>
    <dbReference type="NCBI Taxonomy" id="6689"/>
    <lineage>
        <taxon>Eukaryota</taxon>
        <taxon>Metazoa</taxon>
        <taxon>Ecdysozoa</taxon>
        <taxon>Arthropoda</taxon>
        <taxon>Crustacea</taxon>
        <taxon>Multicrustacea</taxon>
        <taxon>Malacostraca</taxon>
        <taxon>Eumalacostraca</taxon>
        <taxon>Eucarida</taxon>
        <taxon>Decapoda</taxon>
        <taxon>Dendrobranchiata</taxon>
        <taxon>Penaeoidea</taxon>
        <taxon>Penaeidae</taxon>
        <taxon>Penaeus</taxon>
    </lineage>
</organism>
<comment type="similarity">
    <text evidence="5">Belongs to the SMCR8 family.</text>
</comment>
<evidence type="ECO:0000313" key="9">
    <source>
        <dbReference type="Proteomes" id="UP000283509"/>
    </source>
</evidence>
<evidence type="ECO:0000259" key="7">
    <source>
        <dbReference type="PROSITE" id="PS51834"/>
    </source>
</evidence>
<feature type="compositionally biased region" description="Low complexity" evidence="6">
    <location>
        <begin position="729"/>
        <end position="739"/>
    </location>
</feature>
<gene>
    <name evidence="8" type="ORF">C7M84_015084</name>
</gene>
<dbReference type="EMBL" id="QCYY01002879">
    <property type="protein sequence ID" value="ROT66892.1"/>
    <property type="molecule type" value="Genomic_DNA"/>
</dbReference>
<evidence type="ECO:0000256" key="2">
    <source>
        <dbReference type="ARBA" id="ARBA00022490"/>
    </source>
</evidence>
<dbReference type="GO" id="GO:0006914">
    <property type="term" value="P:autophagy"/>
    <property type="evidence" value="ECO:0007669"/>
    <property type="project" value="UniProtKB-KW"/>
</dbReference>
<dbReference type="InterPro" id="IPR037520">
    <property type="entry name" value="Folliculin/SMCR8_longin"/>
</dbReference>
<evidence type="ECO:0000256" key="5">
    <source>
        <dbReference type="ARBA" id="ARBA00038137"/>
    </source>
</evidence>
<reference evidence="8 9" key="2">
    <citation type="submission" date="2019-01" db="EMBL/GenBank/DDBJ databases">
        <title>The decoding of complex shrimp genome reveals the adaptation for benthos swimmer, frequently molting mechanism and breeding impact on genome.</title>
        <authorList>
            <person name="Sun Y."/>
            <person name="Gao Y."/>
            <person name="Yu Y."/>
        </authorList>
    </citation>
    <scope>NUCLEOTIDE SEQUENCE [LARGE SCALE GENOMIC DNA]</scope>
    <source>
        <tissue evidence="8">Muscle</tissue>
    </source>
</reference>
<dbReference type="GO" id="GO:0032045">
    <property type="term" value="C:guanyl-nucleotide exchange factor complex"/>
    <property type="evidence" value="ECO:0007669"/>
    <property type="project" value="TreeGrafter"/>
</dbReference>
<dbReference type="PROSITE" id="PS51834">
    <property type="entry name" value="DENN_FLCN_SMCR8"/>
    <property type="match status" value="1"/>
</dbReference>
<proteinExistence type="inferred from homology"/>
<keyword evidence="9" id="KW-1185">Reference proteome</keyword>